<sequence length="34" mass="4171">PIVAFFVTYAVLKTMREGYMYGLNKRYYRLRPPR</sequence>
<feature type="non-terminal residue" evidence="1">
    <location>
        <position position="1"/>
    </location>
</feature>
<comment type="caution">
    <text evidence="1">The sequence shown here is derived from an EMBL/GenBank/DDBJ whole genome shotgun (WGS) entry which is preliminary data.</text>
</comment>
<dbReference type="Proteomes" id="UP000255421">
    <property type="component" value="Unassembled WGS sequence"/>
</dbReference>
<reference evidence="1 2" key="1">
    <citation type="submission" date="2018-07" db="EMBL/GenBank/DDBJ databases">
        <title>Genome sequence of extremly halophilic archaeon Halopelagius longus strain BC12-B1.</title>
        <authorList>
            <person name="Zhang X."/>
        </authorList>
    </citation>
    <scope>NUCLEOTIDE SEQUENCE [LARGE SCALE GENOMIC DNA]</scope>
    <source>
        <strain evidence="1 2">BC12-B1</strain>
    </source>
</reference>
<keyword evidence="2" id="KW-1185">Reference proteome</keyword>
<dbReference type="AlphaFoldDB" id="A0A370IJG0"/>
<name>A0A370IJG0_9EURY</name>
<accession>A0A370IJG0</accession>
<proteinExistence type="predicted"/>
<protein>
    <submittedName>
        <fullName evidence="1">Cytochrome bc complex cytochrome b subunit</fullName>
    </submittedName>
</protein>
<organism evidence="1 2">
    <name type="scientific">Halopelagius longus</name>
    <dbReference type="NCBI Taxonomy" id="1236180"/>
    <lineage>
        <taxon>Archaea</taxon>
        <taxon>Methanobacteriati</taxon>
        <taxon>Methanobacteriota</taxon>
        <taxon>Stenosarchaea group</taxon>
        <taxon>Halobacteria</taxon>
        <taxon>Halobacteriales</taxon>
        <taxon>Haloferacaceae</taxon>
    </lineage>
</organism>
<dbReference type="EMBL" id="QQST01000004">
    <property type="protein sequence ID" value="RDI69634.1"/>
    <property type="molecule type" value="Genomic_DNA"/>
</dbReference>
<gene>
    <name evidence="1" type="ORF">DWB78_17835</name>
</gene>
<evidence type="ECO:0000313" key="1">
    <source>
        <dbReference type="EMBL" id="RDI69634.1"/>
    </source>
</evidence>
<evidence type="ECO:0000313" key="2">
    <source>
        <dbReference type="Proteomes" id="UP000255421"/>
    </source>
</evidence>